<dbReference type="SFLD" id="SFLDS00005">
    <property type="entry name" value="Isoprenoid_Synthase_Type_I"/>
    <property type="match status" value="1"/>
</dbReference>
<dbReference type="InterPro" id="IPR019845">
    <property type="entry name" value="Squalene/phytoene_synthase_CS"/>
</dbReference>
<reference evidence="2 3" key="1">
    <citation type="journal article" date="2016" name="Environ. Microbiol.">
        <title>New Methyloceanibacter diversity from North Sea sediments includes methanotroph containing solely the soluble methane monooxygenase.</title>
        <authorList>
            <person name="Vekeman B."/>
            <person name="Kerckhof F.M."/>
            <person name="Cremers G."/>
            <person name="de Vos P."/>
            <person name="Vandamme P."/>
            <person name="Boon N."/>
            <person name="Op den Camp H.J."/>
            <person name="Heylen K."/>
        </authorList>
    </citation>
    <scope>NUCLEOTIDE SEQUENCE [LARGE SCALE GENOMIC DNA]</scope>
    <source>
        <strain evidence="2 3">R-67176</strain>
    </source>
</reference>
<proteinExistence type="predicted"/>
<dbReference type="SUPFAM" id="SSF48576">
    <property type="entry name" value="Terpenoid synthases"/>
    <property type="match status" value="1"/>
</dbReference>
<dbReference type="InterPro" id="IPR008949">
    <property type="entry name" value="Isoprenoid_synthase_dom_sf"/>
</dbReference>
<dbReference type="SFLD" id="SFLDG01018">
    <property type="entry name" value="Squalene/Phytoene_Synthase_Lik"/>
    <property type="match status" value="1"/>
</dbReference>
<dbReference type="CDD" id="cd00683">
    <property type="entry name" value="Trans_IPPS_HH"/>
    <property type="match status" value="1"/>
</dbReference>
<keyword evidence="1" id="KW-0808">Transferase</keyword>
<evidence type="ECO:0008006" key="4">
    <source>
        <dbReference type="Google" id="ProtNLM"/>
    </source>
</evidence>
<evidence type="ECO:0000313" key="2">
    <source>
        <dbReference type="EMBL" id="ODR96536.1"/>
    </source>
</evidence>
<accession>A0A1E3VUB9</accession>
<dbReference type="Gene3D" id="1.10.600.10">
    <property type="entry name" value="Farnesyl Diphosphate Synthase"/>
    <property type="match status" value="1"/>
</dbReference>
<dbReference type="PROSITE" id="PS01044">
    <property type="entry name" value="SQUALEN_PHYTOEN_SYN_1"/>
    <property type="match status" value="1"/>
</dbReference>
<dbReference type="Pfam" id="PF00494">
    <property type="entry name" value="SQS_PSY"/>
    <property type="match status" value="1"/>
</dbReference>
<dbReference type="InterPro" id="IPR002060">
    <property type="entry name" value="Squ/phyt_synthse"/>
</dbReference>
<dbReference type="AlphaFoldDB" id="A0A1E3VUB9"/>
<dbReference type="InterPro" id="IPR033904">
    <property type="entry name" value="Trans_IPPS_HH"/>
</dbReference>
<evidence type="ECO:0000256" key="1">
    <source>
        <dbReference type="ARBA" id="ARBA00022679"/>
    </source>
</evidence>
<dbReference type="PANTHER" id="PTHR11626">
    <property type="entry name" value="FARNESYL-DIPHOSPHATE FARNESYLTRANSFERASE"/>
    <property type="match status" value="1"/>
</dbReference>
<name>A0A1E3VUB9_9HYPH</name>
<evidence type="ECO:0000313" key="3">
    <source>
        <dbReference type="Proteomes" id="UP000094172"/>
    </source>
</evidence>
<keyword evidence="3" id="KW-1185">Reference proteome</keyword>
<sequence>MRVKRAKTVGAKSKTVLDRTVGNEELPLLLVPQLSRTFALTIPRLPSDLRSTVGTAYLLCRAADTIEDSQLPDRDRKIAQLDMFLAGVERTESWDEVSRRLAAELSGEIGPEELELIDSLPGLIDILNTRPVRQQEAVRTCLKKMASGMKSFVNRPTGLADMAELDNYCYVVAGVVGEMLTELFCDHAADIDEHREKLEKLSASFGQGLQMTNILKDIWDDRRQGRCYLPQSLFCSASLDLRDLDGAARKPAFRPTIHQLARIALGHLGNAVEYTLTIPRRHTGIRQFCLLAIGMAYATLNRVVQVSQFSSDYRPKISRSTVKSVMLAAPVICRSDSLTRWTMAGMASLCEANAIRQP</sequence>
<gene>
    <name evidence="2" type="ORF">AUC70_14770</name>
</gene>
<dbReference type="GO" id="GO:0045338">
    <property type="term" value="P:farnesyl diphosphate metabolic process"/>
    <property type="evidence" value="ECO:0007669"/>
    <property type="project" value="InterPro"/>
</dbReference>
<dbReference type="InterPro" id="IPR044844">
    <property type="entry name" value="Trans_IPPS_euk-type"/>
</dbReference>
<organism evidence="2 3">
    <name type="scientific">Methyloceanibacter stevinii</name>
    <dbReference type="NCBI Taxonomy" id="1774970"/>
    <lineage>
        <taxon>Bacteria</taxon>
        <taxon>Pseudomonadati</taxon>
        <taxon>Pseudomonadota</taxon>
        <taxon>Alphaproteobacteria</taxon>
        <taxon>Hyphomicrobiales</taxon>
        <taxon>Hyphomicrobiaceae</taxon>
        <taxon>Methyloceanibacter</taxon>
    </lineage>
</organism>
<dbReference type="GO" id="GO:0016117">
    <property type="term" value="P:carotenoid biosynthetic process"/>
    <property type="evidence" value="ECO:0007669"/>
    <property type="project" value="UniProtKB-ARBA"/>
</dbReference>
<comment type="caution">
    <text evidence="2">The sequence shown here is derived from an EMBL/GenBank/DDBJ whole genome shotgun (WGS) entry which is preliminary data.</text>
</comment>
<protein>
    <recommendedName>
        <fullName evidence="4">Phytoene synthase</fullName>
    </recommendedName>
</protein>
<dbReference type="EMBL" id="LPWE01000004">
    <property type="protein sequence ID" value="ODR96536.1"/>
    <property type="molecule type" value="Genomic_DNA"/>
</dbReference>
<dbReference type="Proteomes" id="UP000094172">
    <property type="component" value="Unassembled WGS sequence"/>
</dbReference>
<dbReference type="PANTHER" id="PTHR11626:SF2">
    <property type="entry name" value="SQUALENE SYNTHASE"/>
    <property type="match status" value="1"/>
</dbReference>
<dbReference type="GO" id="GO:0051996">
    <property type="term" value="F:squalene synthase [NAD(P)H] activity"/>
    <property type="evidence" value="ECO:0007669"/>
    <property type="project" value="InterPro"/>
</dbReference>
<dbReference type="STRING" id="1774970.AUC70_14770"/>